<evidence type="ECO:0000313" key="11">
    <source>
        <dbReference type="Proteomes" id="UP000239997"/>
    </source>
</evidence>
<comment type="caution">
    <text evidence="2">The sequence shown here is derived from an EMBL/GenBank/DDBJ whole genome shotgun (WGS) entry which is preliminary data.</text>
</comment>
<evidence type="ECO:0000313" key="10">
    <source>
        <dbReference type="Proteomes" id="UP000029647"/>
    </source>
</evidence>
<evidence type="ECO:0000313" key="9">
    <source>
        <dbReference type="Proteomes" id="UP000029226"/>
    </source>
</evidence>
<dbReference type="Proteomes" id="UP000028980">
    <property type="component" value="Unassembled WGS sequence"/>
</dbReference>
<organism evidence="2 8">
    <name type="scientific">Nonlabens ulvanivorans</name>
    <name type="common">Persicivirga ulvanivorans</name>
    <dbReference type="NCBI Taxonomy" id="906888"/>
    <lineage>
        <taxon>Bacteria</taxon>
        <taxon>Pseudomonadati</taxon>
        <taxon>Bacteroidota</taxon>
        <taxon>Flavobacteriia</taxon>
        <taxon>Flavobacteriales</taxon>
        <taxon>Flavobacteriaceae</taxon>
        <taxon>Nonlabens</taxon>
    </lineage>
</organism>
<dbReference type="Proteomes" id="UP000239997">
    <property type="component" value="Unassembled WGS sequence"/>
</dbReference>
<dbReference type="Proteomes" id="UP000029226">
    <property type="component" value="Unassembled WGS sequence"/>
</dbReference>
<dbReference type="Proteomes" id="UP000029647">
    <property type="component" value="Unassembled WGS sequence"/>
</dbReference>
<dbReference type="EMBL" id="BBMM01000001">
    <property type="protein sequence ID" value="GAK98388.1"/>
    <property type="molecule type" value="Genomic_DNA"/>
</dbReference>
<evidence type="ECO:0000313" key="6">
    <source>
        <dbReference type="EMBL" id="PRX15475.1"/>
    </source>
</evidence>
<dbReference type="AlphaFoldDB" id="A0A081D6I1"/>
<name>A0A081D6I1_NONUL</name>
<feature type="transmembrane region" description="Helical" evidence="1">
    <location>
        <begin position="42"/>
        <end position="64"/>
    </location>
</feature>
<dbReference type="PANTHER" id="PTHR37692">
    <property type="entry name" value="HYPOTHETICAL MEMBRANE SPANNING PROTEIN"/>
    <property type="match status" value="1"/>
</dbReference>
<dbReference type="Proteomes" id="UP000028531">
    <property type="component" value="Unassembled WGS sequence"/>
</dbReference>
<keyword evidence="1" id="KW-1133">Transmembrane helix</keyword>
<dbReference type="EMBL" id="JPJI01000032">
    <property type="protein sequence ID" value="KEZ92634.1"/>
    <property type="molecule type" value="Genomic_DNA"/>
</dbReference>
<evidence type="ECO:0000313" key="4">
    <source>
        <dbReference type="EMBL" id="GAL73700.1"/>
    </source>
</evidence>
<keyword evidence="1" id="KW-0812">Transmembrane</keyword>
<dbReference type="EMBL" id="PVNA01000001">
    <property type="protein sequence ID" value="PRX15475.1"/>
    <property type="molecule type" value="Genomic_DNA"/>
</dbReference>
<dbReference type="EMBL" id="BBLG01000001">
    <property type="protein sequence ID" value="GAK74527.1"/>
    <property type="molecule type" value="Genomic_DNA"/>
</dbReference>
<accession>A0A081D6I1</accession>
<reference evidence="5 7" key="2">
    <citation type="submission" date="2014-07" db="EMBL/GenBank/DDBJ databases">
        <title>Draft genome sequence of Nonlabens ulvanivorans, an ulvan degrading bacterium.</title>
        <authorList>
            <person name="Kopel M."/>
            <person name="Helbert W."/>
            <person name="Henrissat B."/>
            <person name="Doniger T."/>
            <person name="Banin E."/>
        </authorList>
    </citation>
    <scope>NUCLEOTIDE SEQUENCE [LARGE SCALE GENOMIC DNA]</scope>
    <source>
        <strain evidence="5 7">PLR</strain>
    </source>
</reference>
<reference evidence="6 11" key="3">
    <citation type="submission" date="2018-03" db="EMBL/GenBank/DDBJ databases">
        <title>Genomic Encyclopedia of Archaeal and Bacterial Type Strains, Phase II (KMG-II): from individual species to whole genera.</title>
        <authorList>
            <person name="Goeker M."/>
        </authorList>
    </citation>
    <scope>NUCLEOTIDE SEQUENCE [LARGE SCALE GENOMIC DNA]</scope>
    <source>
        <strain evidence="6 11">DSM 22727</strain>
    </source>
</reference>
<feature type="transmembrane region" description="Helical" evidence="1">
    <location>
        <begin position="76"/>
        <end position="93"/>
    </location>
</feature>
<evidence type="ECO:0000313" key="7">
    <source>
        <dbReference type="Proteomes" id="UP000028531"/>
    </source>
</evidence>
<keyword evidence="1" id="KW-0472">Membrane</keyword>
<keyword evidence="11" id="KW-1185">Reference proteome</keyword>
<feature type="transmembrane region" description="Helical" evidence="1">
    <location>
        <begin position="113"/>
        <end position="136"/>
    </location>
</feature>
<dbReference type="GeneID" id="90596292"/>
<reference evidence="8 9" key="1">
    <citation type="journal article" date="2014" name="Genome Announc.">
        <title>Draft Genome Sequences of Marine Flavobacterium Nonlabens Strains NR17, NR24, NR27, NR32, NR33, and Ara13.</title>
        <authorList>
            <person name="Nakanishi M."/>
            <person name="Meirelles P."/>
            <person name="Suzuki R."/>
            <person name="Takatani N."/>
            <person name="Mino S."/>
            <person name="Suda W."/>
            <person name="Oshima K."/>
            <person name="Hattori M."/>
            <person name="Ohkuma M."/>
            <person name="Hosokawa M."/>
            <person name="Miyashita K."/>
            <person name="Thompson F.L."/>
            <person name="Niwa A."/>
            <person name="Sawabe T."/>
            <person name="Sawabe T."/>
        </authorList>
    </citation>
    <scope>NUCLEOTIDE SEQUENCE [LARGE SCALE GENOMIC DNA]</scope>
    <source>
        <strain evidence="4">JCM 19275</strain>
        <strain evidence="2">JCM 19296</strain>
        <strain evidence="3">JCM 19314</strain>
        <strain evidence="10">JCM19275</strain>
        <strain evidence="8">JCM19296</strain>
        <strain evidence="9">JCM19314</strain>
    </source>
</reference>
<feature type="transmembrane region" description="Helical" evidence="1">
    <location>
        <begin position="156"/>
        <end position="174"/>
    </location>
</feature>
<protein>
    <submittedName>
        <fullName evidence="5">Membrane protein</fullName>
    </submittedName>
</protein>
<evidence type="ECO:0000313" key="8">
    <source>
        <dbReference type="Proteomes" id="UP000028980"/>
    </source>
</evidence>
<evidence type="ECO:0000313" key="5">
    <source>
        <dbReference type="EMBL" id="KEZ92634.1"/>
    </source>
</evidence>
<dbReference type="PANTHER" id="PTHR37692:SF1">
    <property type="entry name" value="DUF420 DOMAIN-CONTAINING PROTEIN"/>
    <property type="match status" value="1"/>
</dbReference>
<dbReference type="EMBL" id="BBNT01000001">
    <property type="protein sequence ID" value="GAL73700.1"/>
    <property type="molecule type" value="Genomic_DNA"/>
</dbReference>
<sequence>MSTLEKKGPAIIITISILVPLVVVLLMLMPERYNFLGVESGLFPLFHAVINGMTALLLFTGFRLIKTGNKTAHRKVMTTAFVLSAIFLVSYVISKISNEPVPYPEDASFRFVYLFILLTHIVLSGIILPLVLYTMYFAWTQKFEKHKKIARWTFPIWMYVAITGVLVYLFMYPYY</sequence>
<dbReference type="RefSeq" id="WP_036583688.1">
    <property type="nucleotide sequence ID" value="NZ_CP136694.1"/>
</dbReference>
<evidence type="ECO:0000313" key="3">
    <source>
        <dbReference type="EMBL" id="GAK98388.1"/>
    </source>
</evidence>
<gene>
    <name evidence="5" type="ORF">IL45_10835</name>
    <name evidence="4" type="ORF">JCM19275_2547</name>
    <name evidence="2" type="ORF">JCM19296_105</name>
    <name evidence="3" type="ORF">JCM19314_2419</name>
    <name evidence="6" type="ORF">LY02_00692</name>
</gene>
<proteinExistence type="predicted"/>
<dbReference type="InterPro" id="IPR007352">
    <property type="entry name" value="DUF420"/>
</dbReference>
<dbReference type="Pfam" id="PF04238">
    <property type="entry name" value="DUF420"/>
    <property type="match status" value="1"/>
</dbReference>
<dbReference type="OrthoDB" id="9811380at2"/>
<evidence type="ECO:0000313" key="2">
    <source>
        <dbReference type="EMBL" id="GAK74527.1"/>
    </source>
</evidence>
<feature type="transmembrane region" description="Helical" evidence="1">
    <location>
        <begin position="12"/>
        <end position="30"/>
    </location>
</feature>
<evidence type="ECO:0000256" key="1">
    <source>
        <dbReference type="SAM" id="Phobius"/>
    </source>
</evidence>